<gene>
    <name evidence="2" type="ORF">TPAB3V08_LOCUS10551</name>
</gene>
<dbReference type="Proteomes" id="UP001153148">
    <property type="component" value="Unassembled WGS sequence"/>
</dbReference>
<proteinExistence type="predicted"/>
<accession>A0ABN7P921</accession>
<organism evidence="2 3">
    <name type="scientific">Timema podura</name>
    <name type="common">Walking stick</name>
    <dbReference type="NCBI Taxonomy" id="61482"/>
    <lineage>
        <taxon>Eukaryota</taxon>
        <taxon>Metazoa</taxon>
        <taxon>Ecdysozoa</taxon>
        <taxon>Arthropoda</taxon>
        <taxon>Hexapoda</taxon>
        <taxon>Insecta</taxon>
        <taxon>Pterygota</taxon>
        <taxon>Neoptera</taxon>
        <taxon>Polyneoptera</taxon>
        <taxon>Phasmatodea</taxon>
        <taxon>Timematodea</taxon>
        <taxon>Timematoidea</taxon>
        <taxon>Timematidae</taxon>
        <taxon>Timema</taxon>
    </lineage>
</organism>
<evidence type="ECO:0000256" key="1">
    <source>
        <dbReference type="SAM" id="MobiDB-lite"/>
    </source>
</evidence>
<evidence type="ECO:0000313" key="2">
    <source>
        <dbReference type="EMBL" id="CAG2063604.1"/>
    </source>
</evidence>
<keyword evidence="3" id="KW-1185">Reference proteome</keyword>
<name>A0ABN7P921_TIMPD</name>
<dbReference type="EMBL" id="CAJPIN010027629">
    <property type="protein sequence ID" value="CAG2063604.1"/>
    <property type="molecule type" value="Genomic_DNA"/>
</dbReference>
<protein>
    <submittedName>
        <fullName evidence="2">Uncharacterized protein</fullName>
    </submittedName>
</protein>
<evidence type="ECO:0000313" key="3">
    <source>
        <dbReference type="Proteomes" id="UP001153148"/>
    </source>
</evidence>
<feature type="region of interest" description="Disordered" evidence="1">
    <location>
        <begin position="43"/>
        <end position="62"/>
    </location>
</feature>
<sequence>MSPPHQVSTKVPIVSPPPPFLVPLKDIFSTLYPIDTSIAQMDAGDTGTSHWKDSSRAQHPQHPFSQWEFCTLQAVETSSHKPMISKMPGTSN</sequence>
<reference evidence="2" key="1">
    <citation type="submission" date="2021-03" db="EMBL/GenBank/DDBJ databases">
        <authorList>
            <person name="Tran Van P."/>
        </authorList>
    </citation>
    <scope>NUCLEOTIDE SEQUENCE</scope>
</reference>
<comment type="caution">
    <text evidence="2">The sequence shown here is derived from an EMBL/GenBank/DDBJ whole genome shotgun (WGS) entry which is preliminary data.</text>
</comment>